<dbReference type="PANTHER" id="PTHR43617">
    <property type="entry name" value="L-AMINO ACID N-ACETYLTRANSFERASE"/>
    <property type="match status" value="1"/>
</dbReference>
<organism evidence="2">
    <name type="scientific">uncultured Chloroflexia bacterium</name>
    <dbReference type="NCBI Taxonomy" id="1672391"/>
    <lineage>
        <taxon>Bacteria</taxon>
        <taxon>Bacillati</taxon>
        <taxon>Chloroflexota</taxon>
        <taxon>Chloroflexia</taxon>
        <taxon>environmental samples</taxon>
    </lineage>
</organism>
<dbReference type="PROSITE" id="PS51186">
    <property type="entry name" value="GNAT"/>
    <property type="match status" value="1"/>
</dbReference>
<gene>
    <name evidence="2" type="ORF">AVDCRST_MAG93-3851</name>
</gene>
<protein>
    <recommendedName>
        <fullName evidence="1">N-acetyltransferase domain-containing protein</fullName>
    </recommendedName>
</protein>
<dbReference type="PANTHER" id="PTHR43617:SF2">
    <property type="entry name" value="UPF0039 PROTEIN SLL0451"/>
    <property type="match status" value="1"/>
</dbReference>
<dbReference type="InterPro" id="IPR000182">
    <property type="entry name" value="GNAT_dom"/>
</dbReference>
<evidence type="ECO:0000313" key="2">
    <source>
        <dbReference type="EMBL" id="CAA9290481.1"/>
    </source>
</evidence>
<evidence type="ECO:0000259" key="1">
    <source>
        <dbReference type="PROSITE" id="PS51186"/>
    </source>
</evidence>
<dbReference type="AlphaFoldDB" id="A0A6J4JY97"/>
<proteinExistence type="predicted"/>
<reference evidence="2" key="1">
    <citation type="submission" date="2020-02" db="EMBL/GenBank/DDBJ databases">
        <authorList>
            <person name="Meier V. D."/>
        </authorList>
    </citation>
    <scope>NUCLEOTIDE SEQUENCE</scope>
    <source>
        <strain evidence="2">AVDCRST_MAG93</strain>
    </source>
</reference>
<dbReference type="GO" id="GO:0016747">
    <property type="term" value="F:acyltransferase activity, transferring groups other than amino-acyl groups"/>
    <property type="evidence" value="ECO:0007669"/>
    <property type="project" value="InterPro"/>
</dbReference>
<dbReference type="CDD" id="cd04301">
    <property type="entry name" value="NAT_SF"/>
    <property type="match status" value="1"/>
</dbReference>
<dbReference type="Gene3D" id="3.40.630.30">
    <property type="match status" value="1"/>
</dbReference>
<dbReference type="InterPro" id="IPR050276">
    <property type="entry name" value="MshD_Acetyltransferase"/>
</dbReference>
<sequence length="175" mass="18746">MRVNIGPFGFRDAEAVREVHLKAFASSEEEARLVETLHAADAAPVSLVASLDGSPGGVVGHVLFSPVKVDDGASNVRMVGLAPVVVLPEYQGQGVGSRLICASLEARREAGYDAVVLLGEPDYYSRFGFERACAHGFGNEYGVNHEFMVMELRSEALDGSGGTVRYRPEFSQLDA</sequence>
<dbReference type="Pfam" id="PF13527">
    <property type="entry name" value="Acetyltransf_9"/>
    <property type="match status" value="1"/>
</dbReference>
<accession>A0A6J4JY97</accession>
<feature type="domain" description="N-acetyltransferase" evidence="1">
    <location>
        <begin position="3"/>
        <end position="153"/>
    </location>
</feature>
<dbReference type="SUPFAM" id="SSF55729">
    <property type="entry name" value="Acyl-CoA N-acyltransferases (Nat)"/>
    <property type="match status" value="1"/>
</dbReference>
<dbReference type="InterPro" id="IPR016181">
    <property type="entry name" value="Acyl_CoA_acyltransferase"/>
</dbReference>
<name>A0A6J4JY97_9CHLR</name>
<dbReference type="EMBL" id="CADCTR010001312">
    <property type="protein sequence ID" value="CAA9290481.1"/>
    <property type="molecule type" value="Genomic_DNA"/>
</dbReference>